<dbReference type="RefSeq" id="WP_085139374.1">
    <property type="nucleotide sequence ID" value="NZ_LQPI01000060.1"/>
</dbReference>
<feature type="transmembrane region" description="Helical" evidence="1">
    <location>
        <begin position="178"/>
        <end position="195"/>
    </location>
</feature>
<feature type="transmembrane region" description="Helical" evidence="1">
    <location>
        <begin position="148"/>
        <end position="171"/>
    </location>
</feature>
<evidence type="ECO:0000313" key="2">
    <source>
        <dbReference type="EMBL" id="ORW17972.1"/>
    </source>
</evidence>
<evidence type="ECO:0000313" key="3">
    <source>
        <dbReference type="Proteomes" id="UP000193108"/>
    </source>
</evidence>
<evidence type="ECO:0000256" key="1">
    <source>
        <dbReference type="SAM" id="Phobius"/>
    </source>
</evidence>
<keyword evidence="3" id="KW-1185">Reference proteome</keyword>
<protein>
    <recommendedName>
        <fullName evidence="4">DUF2127 domain-containing protein</fullName>
    </recommendedName>
</protein>
<proteinExistence type="predicted"/>
<accession>A0A1X1Z3R3</accession>
<reference evidence="2 3" key="1">
    <citation type="submission" date="2016-01" db="EMBL/GenBank/DDBJ databases">
        <title>The new phylogeny of the genus Mycobacterium.</title>
        <authorList>
            <person name="Tarcisio F."/>
            <person name="Conor M."/>
            <person name="Antonella G."/>
            <person name="Elisabetta G."/>
            <person name="Giulia F.S."/>
            <person name="Sara T."/>
            <person name="Anna F."/>
            <person name="Clotilde B."/>
            <person name="Roberto B."/>
            <person name="Veronica D.S."/>
            <person name="Fabio R."/>
            <person name="Monica P."/>
            <person name="Olivier J."/>
            <person name="Enrico T."/>
            <person name="Nicola S."/>
        </authorList>
    </citation>
    <scope>NUCLEOTIDE SEQUENCE [LARGE SCALE GENOMIC DNA]</scope>
    <source>
        <strain evidence="2 3">DSM 44164</strain>
    </source>
</reference>
<evidence type="ECO:0008006" key="4">
    <source>
        <dbReference type="Google" id="ProtNLM"/>
    </source>
</evidence>
<dbReference type="InterPro" id="IPR021125">
    <property type="entry name" value="DUF2127"/>
</dbReference>
<dbReference type="STRING" id="1782.AWC18_16060"/>
<keyword evidence="1" id="KW-0472">Membrane</keyword>
<organism evidence="2 3">
    <name type="scientific">Mycolicibacter nonchromogenicus</name>
    <name type="common">Mycobacterium nonchromogenicum</name>
    <dbReference type="NCBI Taxonomy" id="1782"/>
    <lineage>
        <taxon>Bacteria</taxon>
        <taxon>Bacillati</taxon>
        <taxon>Actinomycetota</taxon>
        <taxon>Actinomycetes</taxon>
        <taxon>Mycobacteriales</taxon>
        <taxon>Mycobacteriaceae</taxon>
        <taxon>Mycolicibacter</taxon>
    </lineage>
</organism>
<dbReference type="Proteomes" id="UP000193108">
    <property type="component" value="Unassembled WGS sequence"/>
</dbReference>
<keyword evidence="1" id="KW-1133">Transmembrane helix</keyword>
<comment type="caution">
    <text evidence="2">The sequence shown here is derived from an EMBL/GenBank/DDBJ whole genome shotgun (WGS) entry which is preliminary data.</text>
</comment>
<sequence>MVDFALISCGLRGHATFAPDEPELRARLRADTPVGEAWRCLRCETFVVGAPRGSGPADTAPEIPRGPMLRDRILMRALALDRAVRCLIFFVVAAGVVKVSGSRERLQVAFEQDLPLLQPLADQIGWDPENSKVIRHLAEVFALSSSTLLWIAVALAAYATIELVEAVGLWLMQRWGEYFAVVATSAFLPLEIYELSEKVTVLRVVALTINVAAVAWLLWSKRLFGLNGGAAAHRAAHETASLLSVERASLADAGAAS</sequence>
<dbReference type="AlphaFoldDB" id="A0A1X1Z3R3"/>
<name>A0A1X1Z3R3_MYCNO</name>
<dbReference type="EMBL" id="LQPI01000060">
    <property type="protein sequence ID" value="ORW17972.1"/>
    <property type="molecule type" value="Genomic_DNA"/>
</dbReference>
<dbReference type="Pfam" id="PF09900">
    <property type="entry name" value="DUF2127"/>
    <property type="match status" value="1"/>
</dbReference>
<keyword evidence="1" id="KW-0812">Transmembrane</keyword>
<feature type="transmembrane region" description="Helical" evidence="1">
    <location>
        <begin position="201"/>
        <end position="219"/>
    </location>
</feature>
<gene>
    <name evidence="2" type="ORF">AWC18_16060</name>
</gene>